<name>A0A9P0VZ38_9ASCO</name>
<reference evidence="3" key="1">
    <citation type="submission" date="2022-03" db="EMBL/GenBank/DDBJ databases">
        <authorList>
            <person name="Legras J.-L."/>
            <person name="Devillers H."/>
            <person name="Grondin C."/>
        </authorList>
    </citation>
    <scope>NUCLEOTIDE SEQUENCE</scope>
    <source>
        <strain evidence="3">CLIB 1423</strain>
    </source>
</reference>
<dbReference type="EMBL" id="CAKXYY010000009">
    <property type="protein sequence ID" value="CAH2353138.1"/>
    <property type="molecule type" value="Genomic_DNA"/>
</dbReference>
<feature type="signal peptide" evidence="2">
    <location>
        <begin position="1"/>
        <end position="18"/>
    </location>
</feature>
<feature type="region of interest" description="Disordered" evidence="1">
    <location>
        <begin position="143"/>
        <end position="162"/>
    </location>
</feature>
<feature type="chain" id="PRO_5040370921" evidence="2">
    <location>
        <begin position="19"/>
        <end position="274"/>
    </location>
</feature>
<comment type="caution">
    <text evidence="3">The sequence shown here is derived from an EMBL/GenBank/DDBJ whole genome shotgun (WGS) entry which is preliminary data.</text>
</comment>
<gene>
    <name evidence="3" type="ORF">CLIB1423_09S03620</name>
</gene>
<accession>A0A9P0VZ38</accession>
<evidence type="ECO:0000313" key="3">
    <source>
        <dbReference type="EMBL" id="CAH2353138.1"/>
    </source>
</evidence>
<proteinExistence type="predicted"/>
<evidence type="ECO:0000256" key="1">
    <source>
        <dbReference type="SAM" id="MobiDB-lite"/>
    </source>
</evidence>
<dbReference type="AlphaFoldDB" id="A0A9P0VZ38"/>
<evidence type="ECO:0000313" key="4">
    <source>
        <dbReference type="Proteomes" id="UP000837801"/>
    </source>
</evidence>
<sequence length="274" mass="29211">MKFITFAFSVALISTTLAEILTVQFYADSTDSTINAKPVYSIRNGLVTNHFFLGAFPEIYSYDTETHELYFLDGFKDYVGLLDGYLSQGVTAAKAAIVDDKLSINESINFYASRPEGSAENFVIRVAKSEGAIPITLRVGYPKGKPETPSSPVPPSSLNPIPSGYTNATITTTLTYTEGHTTVVTVTTCPPTVIDCLARHTPQVVTTVIPDIKTTTYCPATTSPTYVPYTAYTSTIAGEATVKTTAPVTEVPNLAAKAGSITGIGILAAAAYLF</sequence>
<evidence type="ECO:0000256" key="2">
    <source>
        <dbReference type="SAM" id="SignalP"/>
    </source>
</evidence>
<protein>
    <submittedName>
        <fullName evidence="3">Cell wall protein Pga30p</fullName>
    </submittedName>
</protein>
<keyword evidence="4" id="KW-1185">Reference proteome</keyword>
<dbReference type="Proteomes" id="UP000837801">
    <property type="component" value="Unassembled WGS sequence"/>
</dbReference>
<organism evidence="3 4">
    <name type="scientific">[Candida] railenensis</name>
    <dbReference type="NCBI Taxonomy" id="45579"/>
    <lineage>
        <taxon>Eukaryota</taxon>
        <taxon>Fungi</taxon>
        <taxon>Dikarya</taxon>
        <taxon>Ascomycota</taxon>
        <taxon>Saccharomycotina</taxon>
        <taxon>Pichiomycetes</taxon>
        <taxon>Debaryomycetaceae</taxon>
        <taxon>Kurtzmaniella</taxon>
    </lineage>
</organism>
<keyword evidence="2" id="KW-0732">Signal</keyword>